<dbReference type="RefSeq" id="WP_045774797.1">
    <property type="nucleotide sequence ID" value="NZ_LAJY01000086.1"/>
</dbReference>
<name>A0A0F3IY25_9PROT</name>
<gene>
    <name evidence="1" type="ORF">VZ95_04405</name>
</gene>
<dbReference type="AlphaFoldDB" id="A0A0F3IY25"/>
<reference evidence="1 2" key="1">
    <citation type="submission" date="2015-03" db="EMBL/GenBank/DDBJ databases">
        <title>Draft genome sequence of Elstera litoralis.</title>
        <authorList>
            <person name="Rahalkar M.C."/>
            <person name="Dhakephalkar P.K."/>
            <person name="Pore S.D."/>
            <person name="Arora P."/>
            <person name="Kapse N.G."/>
            <person name="Pandit P.S."/>
        </authorList>
    </citation>
    <scope>NUCLEOTIDE SEQUENCE [LARGE SCALE GENOMIC DNA]</scope>
    <source>
        <strain evidence="1 2">Dia-1</strain>
    </source>
</reference>
<organism evidence="1 2">
    <name type="scientific">Elstera litoralis</name>
    <dbReference type="NCBI Taxonomy" id="552518"/>
    <lineage>
        <taxon>Bacteria</taxon>
        <taxon>Pseudomonadati</taxon>
        <taxon>Pseudomonadota</taxon>
        <taxon>Alphaproteobacteria</taxon>
        <taxon>Rhodospirillales</taxon>
        <taxon>Rhodospirillaceae</taxon>
        <taxon>Elstera</taxon>
    </lineage>
</organism>
<sequence>MVQLTLTRPLEGDRLPTVSLPVEAGRAQAVLSGLRPGQWAARMVIQQGEAQAVIEQRIILK</sequence>
<accession>A0A0F3IY25</accession>
<dbReference type="EMBL" id="LAJY01000086">
    <property type="protein sequence ID" value="KJV10509.1"/>
    <property type="molecule type" value="Genomic_DNA"/>
</dbReference>
<comment type="caution">
    <text evidence="1">The sequence shown here is derived from an EMBL/GenBank/DDBJ whole genome shotgun (WGS) entry which is preliminary data.</text>
</comment>
<protein>
    <submittedName>
        <fullName evidence="1">Uncharacterized protein</fullName>
    </submittedName>
</protein>
<evidence type="ECO:0000313" key="1">
    <source>
        <dbReference type="EMBL" id="KJV10509.1"/>
    </source>
</evidence>
<keyword evidence="2" id="KW-1185">Reference proteome</keyword>
<proteinExistence type="predicted"/>
<evidence type="ECO:0000313" key="2">
    <source>
        <dbReference type="Proteomes" id="UP000033774"/>
    </source>
</evidence>
<dbReference type="Proteomes" id="UP000033774">
    <property type="component" value="Unassembled WGS sequence"/>
</dbReference>